<dbReference type="RefSeq" id="WP_154787246.1">
    <property type="nucleotide sequence ID" value="NZ_WMBB01000003.1"/>
</dbReference>
<feature type="region of interest" description="Disordered" evidence="1">
    <location>
        <begin position="1"/>
        <end position="35"/>
    </location>
</feature>
<reference evidence="2 3" key="1">
    <citation type="submission" date="2019-11" db="EMBL/GenBank/DDBJ databases">
        <title>Nocardia sp. nov. CT2-14 isolated from soil.</title>
        <authorList>
            <person name="Kanchanasin P."/>
            <person name="Tanasupawat S."/>
            <person name="Yuki M."/>
            <person name="Kudo T."/>
        </authorList>
    </citation>
    <scope>NUCLEOTIDE SEQUENCE [LARGE SCALE GENOMIC DNA]</scope>
    <source>
        <strain evidence="2 3">CT2-14</strain>
    </source>
</reference>
<organism evidence="2 3">
    <name type="scientific">Nocardia aurantiaca</name>
    <dbReference type="NCBI Taxonomy" id="2675850"/>
    <lineage>
        <taxon>Bacteria</taxon>
        <taxon>Bacillati</taxon>
        <taxon>Actinomycetota</taxon>
        <taxon>Actinomycetes</taxon>
        <taxon>Mycobacteriales</taxon>
        <taxon>Nocardiaceae</taxon>
        <taxon>Nocardia</taxon>
    </lineage>
</organism>
<accession>A0A6I3KWF7</accession>
<keyword evidence="3" id="KW-1185">Reference proteome</keyword>
<evidence type="ECO:0000313" key="3">
    <source>
        <dbReference type="Proteomes" id="UP000432464"/>
    </source>
</evidence>
<dbReference type="AlphaFoldDB" id="A0A6I3KWF7"/>
<comment type="caution">
    <text evidence="2">The sequence shown here is derived from an EMBL/GenBank/DDBJ whole genome shotgun (WGS) entry which is preliminary data.</text>
</comment>
<evidence type="ECO:0000256" key="1">
    <source>
        <dbReference type="SAM" id="MobiDB-lite"/>
    </source>
</evidence>
<dbReference type="Proteomes" id="UP000432464">
    <property type="component" value="Unassembled WGS sequence"/>
</dbReference>
<gene>
    <name evidence="2" type="ORF">GLP40_08590</name>
</gene>
<protein>
    <submittedName>
        <fullName evidence="2">Uncharacterized protein</fullName>
    </submittedName>
</protein>
<proteinExistence type="predicted"/>
<sequence>MKGVLRGDDVPAAGSPAQVRKPLEGTPAEPWVETDPSFYAGLAQRHRKGITEVH</sequence>
<dbReference type="EMBL" id="WMBB01000003">
    <property type="protein sequence ID" value="MTE12830.1"/>
    <property type="molecule type" value="Genomic_DNA"/>
</dbReference>
<name>A0A6I3KWF7_9NOCA</name>
<evidence type="ECO:0000313" key="2">
    <source>
        <dbReference type="EMBL" id="MTE12830.1"/>
    </source>
</evidence>